<protein>
    <submittedName>
        <fullName evidence="1">Uncharacterized protein</fullName>
    </submittedName>
</protein>
<evidence type="ECO:0000313" key="1">
    <source>
        <dbReference type="EMBL" id="RIY34486.1"/>
    </source>
</evidence>
<dbReference type="AlphaFoldDB" id="A0A3A1YAW6"/>
<keyword evidence="2" id="KW-1185">Reference proteome</keyword>
<dbReference type="Proteomes" id="UP000265691">
    <property type="component" value="Unassembled WGS sequence"/>
</dbReference>
<evidence type="ECO:0000313" key="2">
    <source>
        <dbReference type="Proteomes" id="UP000265691"/>
    </source>
</evidence>
<sequence>MVNKLIHSSSSTTCKFVQAINNINIKLMQMDENEHVLGYSIYWLSSSQDIPLDQEITNSDFKSVKETRVADTNHYSKVTQDYTATLQRLIKEIRDKQTVRYFRVKAKLSSGRLLTSSTGNKPYVRVEY</sequence>
<organism evidence="1 2">
    <name type="scientific">Psittacicella hinzii</name>
    <dbReference type="NCBI Taxonomy" id="2028575"/>
    <lineage>
        <taxon>Bacteria</taxon>
        <taxon>Pseudomonadati</taxon>
        <taxon>Pseudomonadota</taxon>
        <taxon>Gammaproteobacteria</taxon>
        <taxon>Pasteurellales</taxon>
        <taxon>Psittacicellaceae</taxon>
        <taxon>Psittacicella</taxon>
    </lineage>
</organism>
<proteinExistence type="predicted"/>
<accession>A0A3A1YAW6</accession>
<dbReference type="RefSeq" id="WP_119524236.1">
    <property type="nucleotide sequence ID" value="NZ_NRHC01000002.1"/>
</dbReference>
<comment type="caution">
    <text evidence="1">The sequence shown here is derived from an EMBL/GenBank/DDBJ whole genome shotgun (WGS) entry which is preliminary data.</text>
</comment>
<name>A0A3A1YAW6_9GAMM</name>
<reference evidence="1 2" key="1">
    <citation type="submission" date="2017-08" db="EMBL/GenBank/DDBJ databases">
        <title>Reclassification of Bisgaard taxon 37 and 44.</title>
        <authorList>
            <person name="Christensen H."/>
        </authorList>
    </citation>
    <scope>NUCLEOTIDE SEQUENCE [LARGE SCALE GENOMIC DNA]</scope>
    <source>
        <strain evidence="1 2">B96_3</strain>
    </source>
</reference>
<dbReference type="EMBL" id="NRHC01000002">
    <property type="protein sequence ID" value="RIY34486.1"/>
    <property type="molecule type" value="Genomic_DNA"/>
</dbReference>
<gene>
    <name evidence="1" type="ORF">CKF54_00380</name>
</gene>